<organism evidence="2 3">
    <name type="scientific">Alkaliphilus serpentinus</name>
    <dbReference type="NCBI Taxonomy" id="1482731"/>
    <lineage>
        <taxon>Bacteria</taxon>
        <taxon>Bacillati</taxon>
        <taxon>Bacillota</taxon>
        <taxon>Clostridia</taxon>
        <taxon>Peptostreptococcales</taxon>
        <taxon>Natronincolaceae</taxon>
        <taxon>Alkaliphilus</taxon>
    </lineage>
</organism>
<keyword evidence="1" id="KW-0472">Membrane</keyword>
<sequence>MRFFNDKDLKSRKRKFLEEEKILKELKDKAEFEKGDFLALIFAALITLLPIVLGILFLYYVITMHFFG</sequence>
<gene>
    <name evidence="2" type="ORF">F8153_00675</name>
</gene>
<dbReference type="AlphaFoldDB" id="A0A833M8H2"/>
<keyword evidence="1" id="KW-0812">Transmembrane</keyword>
<name>A0A833M8H2_9FIRM</name>
<feature type="transmembrane region" description="Helical" evidence="1">
    <location>
        <begin position="37"/>
        <end position="62"/>
    </location>
</feature>
<proteinExistence type="predicted"/>
<protein>
    <submittedName>
        <fullName evidence="2">Uncharacterized protein</fullName>
    </submittedName>
</protein>
<evidence type="ECO:0000313" key="2">
    <source>
        <dbReference type="EMBL" id="KAB3533096.1"/>
    </source>
</evidence>
<dbReference type="RefSeq" id="WP_151864421.1">
    <property type="nucleotide sequence ID" value="NZ_WBZB01000004.1"/>
</dbReference>
<evidence type="ECO:0000313" key="3">
    <source>
        <dbReference type="Proteomes" id="UP000465601"/>
    </source>
</evidence>
<keyword evidence="3" id="KW-1185">Reference proteome</keyword>
<keyword evidence="1" id="KW-1133">Transmembrane helix</keyword>
<dbReference type="Proteomes" id="UP000465601">
    <property type="component" value="Unassembled WGS sequence"/>
</dbReference>
<dbReference type="EMBL" id="WBZB01000004">
    <property type="protein sequence ID" value="KAB3533096.1"/>
    <property type="molecule type" value="Genomic_DNA"/>
</dbReference>
<reference evidence="2 3" key="1">
    <citation type="submission" date="2019-10" db="EMBL/GenBank/DDBJ databases">
        <title>Alkaliphilus serpentinus sp. nov. and Alkaliphilus pronyensis sp. nov., two novel anaerobic alkaliphilic species isolated from the serpentinized-hosted hydrothermal field of the Prony Bay (New Caledonia).</title>
        <authorList>
            <person name="Postec A."/>
        </authorList>
    </citation>
    <scope>NUCLEOTIDE SEQUENCE [LARGE SCALE GENOMIC DNA]</scope>
    <source>
        <strain evidence="2 3">LacT</strain>
    </source>
</reference>
<comment type="caution">
    <text evidence="2">The sequence shown here is derived from an EMBL/GenBank/DDBJ whole genome shotgun (WGS) entry which is preliminary data.</text>
</comment>
<accession>A0A833M8H2</accession>
<evidence type="ECO:0000256" key="1">
    <source>
        <dbReference type="SAM" id="Phobius"/>
    </source>
</evidence>